<dbReference type="VEuPathDB" id="FungiDB:HMPREF1544_02948"/>
<dbReference type="SMART" id="SM00745">
    <property type="entry name" value="MIT"/>
    <property type="match status" value="1"/>
</dbReference>
<evidence type="ECO:0000313" key="4">
    <source>
        <dbReference type="Proteomes" id="UP000014254"/>
    </source>
</evidence>
<protein>
    <recommendedName>
        <fullName evidence="2">MIT domain-containing protein</fullName>
    </recommendedName>
</protein>
<feature type="region of interest" description="Disordered" evidence="1">
    <location>
        <begin position="83"/>
        <end position="126"/>
    </location>
</feature>
<evidence type="ECO:0000259" key="2">
    <source>
        <dbReference type="SMART" id="SM00745"/>
    </source>
</evidence>
<proteinExistence type="predicted"/>
<reference evidence="4" key="1">
    <citation type="submission" date="2013-05" db="EMBL/GenBank/DDBJ databases">
        <title>The Genome sequence of Mucor circinelloides f. circinelloides 1006PhL.</title>
        <authorList>
            <consortium name="The Broad Institute Genomics Platform"/>
            <person name="Cuomo C."/>
            <person name="Earl A."/>
            <person name="Findley K."/>
            <person name="Lee S.C."/>
            <person name="Walker B."/>
            <person name="Young S."/>
            <person name="Zeng Q."/>
            <person name="Gargeya S."/>
            <person name="Fitzgerald M."/>
            <person name="Haas B."/>
            <person name="Abouelleil A."/>
            <person name="Allen A.W."/>
            <person name="Alvarado L."/>
            <person name="Arachchi H.M."/>
            <person name="Berlin A.M."/>
            <person name="Chapman S.B."/>
            <person name="Gainer-Dewar J."/>
            <person name="Goldberg J."/>
            <person name="Griggs A."/>
            <person name="Gujja S."/>
            <person name="Hansen M."/>
            <person name="Howarth C."/>
            <person name="Imamovic A."/>
            <person name="Ireland A."/>
            <person name="Larimer J."/>
            <person name="McCowan C."/>
            <person name="Murphy C."/>
            <person name="Pearson M."/>
            <person name="Poon T.W."/>
            <person name="Priest M."/>
            <person name="Roberts A."/>
            <person name="Saif S."/>
            <person name="Shea T."/>
            <person name="Sisk P."/>
            <person name="Sykes S."/>
            <person name="Wortman J."/>
            <person name="Nusbaum C."/>
            <person name="Birren B."/>
        </authorList>
    </citation>
    <scope>NUCLEOTIDE SEQUENCE [LARGE SCALE GENOMIC DNA]</scope>
    <source>
        <strain evidence="4">1006PhL</strain>
    </source>
</reference>
<dbReference type="OMA" id="QARTKNH"/>
<dbReference type="SUPFAM" id="SSF116846">
    <property type="entry name" value="MIT domain"/>
    <property type="match status" value="1"/>
</dbReference>
<accession>S2JNZ4</accession>
<dbReference type="InterPro" id="IPR007330">
    <property type="entry name" value="MIT_dom"/>
</dbReference>
<gene>
    <name evidence="3" type="ORF">HMPREF1544_02948</name>
</gene>
<keyword evidence="4" id="KW-1185">Reference proteome</keyword>
<organism evidence="3 4">
    <name type="scientific">Mucor circinelloides f. circinelloides (strain 1006PhL)</name>
    <name type="common">Mucormycosis agent</name>
    <name type="synonym">Calyptromyces circinelloides</name>
    <dbReference type="NCBI Taxonomy" id="1220926"/>
    <lineage>
        <taxon>Eukaryota</taxon>
        <taxon>Fungi</taxon>
        <taxon>Fungi incertae sedis</taxon>
        <taxon>Mucoromycota</taxon>
        <taxon>Mucoromycotina</taxon>
        <taxon>Mucoromycetes</taxon>
        <taxon>Mucorales</taxon>
        <taxon>Mucorineae</taxon>
        <taxon>Mucoraceae</taxon>
        <taxon>Mucor</taxon>
    </lineage>
</organism>
<feature type="compositionally biased region" description="Pro residues" evidence="1">
    <location>
        <begin position="105"/>
        <end position="115"/>
    </location>
</feature>
<dbReference type="EMBL" id="KE123923">
    <property type="protein sequence ID" value="EPB90262.1"/>
    <property type="molecule type" value="Genomic_DNA"/>
</dbReference>
<feature type="region of interest" description="Disordered" evidence="1">
    <location>
        <begin position="301"/>
        <end position="396"/>
    </location>
</feature>
<dbReference type="PANTHER" id="PTHR37327:SF1">
    <property type="entry name" value="MICROTUBULE INTERACTING AND TRANSPORT DOMAIN-CONTAINING PROTEIN"/>
    <property type="match status" value="1"/>
</dbReference>
<dbReference type="Gene3D" id="1.20.58.80">
    <property type="entry name" value="Phosphotransferase system, lactose/cellobiose-type IIA subunit"/>
    <property type="match status" value="1"/>
</dbReference>
<dbReference type="AlphaFoldDB" id="S2JNZ4"/>
<evidence type="ECO:0000256" key="1">
    <source>
        <dbReference type="SAM" id="MobiDB-lite"/>
    </source>
</evidence>
<sequence length="483" mass="53071">MKTSLKDVPIKQCIDLALEKANAAVSYDTSNDLHNAVAAYTEAVELLVFILQHPSSSNDTEGLKSICNIYLERIDFLSYLKTSEDSSNKQNTQQNIEKSSIPLIETPPPALPTSPPSSSHSQQHHTSKINTMLMNIFAKKSVKKKKASSATSFSNHTSFFNFGHHQKDAHKSVDISPKSSKSSPMFPLEHSKWSRQARTKNHHLSSDSILAHQYHSRSLSYTSAPLYFQGPVNTQQNNSQETIQYQGNRSTAATEYETYPQKQFNVSGPCTIDKQYNTASIVQGSNYCYPAAETSIKKENGFSNSNSLLNTALPIPKKSSQRKKRVSPPPPGYNEPIRDSSLNATSAWRSTNRSPFSPKSANESHLDIASNSSPPPIFDKNVNRASASLSSPPNKRVSSLRLKTTFSLTNSPTIKSGGTISNPEDYNDGTTALLPCSSIPDSPIKTIKIDPSIILNYPEAQVTISNENIVNTFGSNMVEPTII</sequence>
<feature type="compositionally biased region" description="Polar residues" evidence="1">
    <location>
        <begin position="301"/>
        <end position="310"/>
    </location>
</feature>
<dbReference type="Pfam" id="PF04212">
    <property type="entry name" value="MIT"/>
    <property type="match status" value="1"/>
</dbReference>
<dbReference type="InParanoid" id="S2JNZ4"/>
<evidence type="ECO:0000313" key="3">
    <source>
        <dbReference type="EMBL" id="EPB90262.1"/>
    </source>
</evidence>
<feature type="domain" description="MIT" evidence="2">
    <location>
        <begin position="10"/>
        <end position="86"/>
    </location>
</feature>
<dbReference type="InterPro" id="IPR036181">
    <property type="entry name" value="MIT_dom_sf"/>
</dbReference>
<feature type="compositionally biased region" description="Polar residues" evidence="1">
    <location>
        <begin position="88"/>
        <end position="98"/>
    </location>
</feature>
<feature type="compositionally biased region" description="Polar residues" evidence="1">
    <location>
        <begin position="383"/>
        <end position="396"/>
    </location>
</feature>
<name>S2JNZ4_MUCC1</name>
<feature type="compositionally biased region" description="Polar residues" evidence="1">
    <location>
        <begin position="340"/>
        <end position="363"/>
    </location>
</feature>
<dbReference type="Proteomes" id="UP000014254">
    <property type="component" value="Unassembled WGS sequence"/>
</dbReference>
<dbReference type="PANTHER" id="PTHR37327">
    <property type="entry name" value="CHROMOSOME 1, WHOLE GENOME SHOTGUN SEQUENCE"/>
    <property type="match status" value="1"/>
</dbReference>
<dbReference type="OrthoDB" id="2245455at2759"/>